<keyword evidence="2" id="KW-0812">Transmembrane</keyword>
<feature type="compositionally biased region" description="Pro residues" evidence="1">
    <location>
        <begin position="196"/>
        <end position="207"/>
    </location>
</feature>
<feature type="compositionally biased region" description="Polar residues" evidence="1">
    <location>
        <begin position="87"/>
        <end position="97"/>
    </location>
</feature>
<keyword evidence="5" id="KW-1185">Reference proteome</keyword>
<comment type="caution">
    <text evidence="4">The sequence shown here is derived from an EMBL/GenBank/DDBJ whole genome shotgun (WGS) entry which is preliminary data.</text>
</comment>
<dbReference type="Proteomes" id="UP001222325">
    <property type="component" value="Unassembled WGS sequence"/>
</dbReference>
<feature type="compositionally biased region" description="Polar residues" evidence="1">
    <location>
        <begin position="233"/>
        <end position="242"/>
    </location>
</feature>
<keyword evidence="2" id="KW-0472">Membrane</keyword>
<dbReference type="EMBL" id="JARJCN010000014">
    <property type="protein sequence ID" value="KAJ7094501.1"/>
    <property type="molecule type" value="Genomic_DNA"/>
</dbReference>
<accession>A0AAD6UBB6</accession>
<sequence length="242" mass="25732">MHLLPLPLALLLLALLPILSAAPTSALQTDEDASADASAKPSSSLLSRIVGSRVPASHALSTTNRATSHKPTAKPTAATTKHRHGAATTSVAANGQITLRPGNPTHPVPVPIPSFAHTHHPRPRPSRGPPIAALVLEILGALAGCLFLLSIMRCVYSYNRTPARDRISAILHRHQLQREMEELERNPPNPRRSLVEPPPPYIPPPPSYGHGGDRDLLGHSPAASLDEDAHAHGQTNPLHPNG</sequence>
<keyword evidence="3" id="KW-0732">Signal</keyword>
<feature type="region of interest" description="Disordered" evidence="1">
    <location>
        <begin position="179"/>
        <end position="242"/>
    </location>
</feature>
<dbReference type="AlphaFoldDB" id="A0AAD6UBB6"/>
<feature type="signal peptide" evidence="3">
    <location>
        <begin position="1"/>
        <end position="21"/>
    </location>
</feature>
<keyword evidence="2" id="KW-1133">Transmembrane helix</keyword>
<proteinExistence type="predicted"/>
<feature type="transmembrane region" description="Helical" evidence="2">
    <location>
        <begin position="131"/>
        <end position="156"/>
    </location>
</feature>
<feature type="region of interest" description="Disordered" evidence="1">
    <location>
        <begin position="57"/>
        <end position="104"/>
    </location>
</feature>
<organism evidence="4 5">
    <name type="scientific">Mycena belliarum</name>
    <dbReference type="NCBI Taxonomy" id="1033014"/>
    <lineage>
        <taxon>Eukaryota</taxon>
        <taxon>Fungi</taxon>
        <taxon>Dikarya</taxon>
        <taxon>Basidiomycota</taxon>
        <taxon>Agaricomycotina</taxon>
        <taxon>Agaricomycetes</taxon>
        <taxon>Agaricomycetidae</taxon>
        <taxon>Agaricales</taxon>
        <taxon>Marasmiineae</taxon>
        <taxon>Mycenaceae</taxon>
        <taxon>Mycena</taxon>
    </lineage>
</organism>
<evidence type="ECO:0000256" key="3">
    <source>
        <dbReference type="SAM" id="SignalP"/>
    </source>
</evidence>
<evidence type="ECO:0000256" key="1">
    <source>
        <dbReference type="SAM" id="MobiDB-lite"/>
    </source>
</evidence>
<protein>
    <submittedName>
        <fullName evidence="4">Uncharacterized protein</fullName>
    </submittedName>
</protein>
<reference evidence="4" key="1">
    <citation type="submission" date="2023-03" db="EMBL/GenBank/DDBJ databases">
        <title>Massive genome expansion in bonnet fungi (Mycena s.s.) driven by repeated elements and novel gene families across ecological guilds.</title>
        <authorList>
            <consortium name="Lawrence Berkeley National Laboratory"/>
            <person name="Harder C.B."/>
            <person name="Miyauchi S."/>
            <person name="Viragh M."/>
            <person name="Kuo A."/>
            <person name="Thoen E."/>
            <person name="Andreopoulos B."/>
            <person name="Lu D."/>
            <person name="Skrede I."/>
            <person name="Drula E."/>
            <person name="Henrissat B."/>
            <person name="Morin E."/>
            <person name="Kohler A."/>
            <person name="Barry K."/>
            <person name="LaButti K."/>
            <person name="Morin E."/>
            <person name="Salamov A."/>
            <person name="Lipzen A."/>
            <person name="Mereny Z."/>
            <person name="Hegedus B."/>
            <person name="Baldrian P."/>
            <person name="Stursova M."/>
            <person name="Weitz H."/>
            <person name="Taylor A."/>
            <person name="Grigoriev I.V."/>
            <person name="Nagy L.G."/>
            <person name="Martin F."/>
            <person name="Kauserud H."/>
        </authorList>
    </citation>
    <scope>NUCLEOTIDE SEQUENCE</scope>
    <source>
        <strain evidence="4">CBHHK173m</strain>
    </source>
</reference>
<evidence type="ECO:0000256" key="2">
    <source>
        <dbReference type="SAM" id="Phobius"/>
    </source>
</evidence>
<feature type="chain" id="PRO_5041951573" evidence="3">
    <location>
        <begin position="22"/>
        <end position="242"/>
    </location>
</feature>
<name>A0AAD6UBB6_9AGAR</name>
<evidence type="ECO:0000313" key="5">
    <source>
        <dbReference type="Proteomes" id="UP001222325"/>
    </source>
</evidence>
<evidence type="ECO:0000313" key="4">
    <source>
        <dbReference type="EMBL" id="KAJ7094501.1"/>
    </source>
</evidence>
<gene>
    <name evidence="4" type="ORF">B0H15DRAFT_946914</name>
</gene>